<keyword evidence="2" id="KW-1185">Reference proteome</keyword>
<dbReference type="EMBL" id="VFQX01000043">
    <property type="protein sequence ID" value="KAF0975664.1"/>
    <property type="molecule type" value="Genomic_DNA"/>
</dbReference>
<dbReference type="RefSeq" id="XP_044560377.1">
    <property type="nucleotide sequence ID" value="XM_044708466.1"/>
</dbReference>
<evidence type="ECO:0008006" key="3">
    <source>
        <dbReference type="Google" id="ProtNLM"/>
    </source>
</evidence>
<gene>
    <name evidence="1" type="ORF">FDP41_004991</name>
</gene>
<dbReference type="AlphaFoldDB" id="A0A6A5BNJ6"/>
<dbReference type="VEuPathDB" id="AmoebaDB:NF0127880"/>
<organism evidence="1 2">
    <name type="scientific">Naegleria fowleri</name>
    <name type="common">Brain eating amoeba</name>
    <dbReference type="NCBI Taxonomy" id="5763"/>
    <lineage>
        <taxon>Eukaryota</taxon>
        <taxon>Discoba</taxon>
        <taxon>Heterolobosea</taxon>
        <taxon>Tetramitia</taxon>
        <taxon>Eutetramitia</taxon>
        <taxon>Vahlkampfiidae</taxon>
        <taxon>Naegleria</taxon>
    </lineage>
</organism>
<dbReference type="Proteomes" id="UP000444721">
    <property type="component" value="Unassembled WGS sequence"/>
</dbReference>
<sequence>MSSVPMDPKRALDHHTQFELVENSEECLALKENGVEGSWFPMHLHRVRLPLETISSILQNTTITNEKHLASNAKPTPQEFIEIQLVNIHLRPPLNDNGSATLWTAYLTNKYRLNEVQYLISHFEKEKILIPIHSIRRQHDNIIFKKPNIPIIMLGDYNEHDHDSALTFLTKECLYKHEEGTQTLVPLFRDALNEFVPQT</sequence>
<comment type="caution">
    <text evidence="1">The sequence shown here is derived from an EMBL/GenBank/DDBJ whole genome shotgun (WGS) entry which is preliminary data.</text>
</comment>
<dbReference type="SUPFAM" id="SSF56219">
    <property type="entry name" value="DNase I-like"/>
    <property type="match status" value="1"/>
</dbReference>
<dbReference type="OrthoDB" id="200415at2759"/>
<name>A0A6A5BNJ6_NAEFO</name>
<dbReference type="InterPro" id="IPR036691">
    <property type="entry name" value="Endo/exonu/phosph_ase_sf"/>
</dbReference>
<proteinExistence type="predicted"/>
<dbReference type="GeneID" id="68112209"/>
<evidence type="ECO:0000313" key="1">
    <source>
        <dbReference type="EMBL" id="KAF0975664.1"/>
    </source>
</evidence>
<evidence type="ECO:0000313" key="2">
    <source>
        <dbReference type="Proteomes" id="UP000444721"/>
    </source>
</evidence>
<protein>
    <recommendedName>
        <fullName evidence="3">Endonuclease/exonuclease/phosphatase domain-containing protein</fullName>
    </recommendedName>
</protein>
<reference evidence="1 2" key="1">
    <citation type="journal article" date="2019" name="Sci. Rep.">
        <title>Nanopore sequencing improves the draft genome of the human pathogenic amoeba Naegleria fowleri.</title>
        <authorList>
            <person name="Liechti N."/>
            <person name="Schurch N."/>
            <person name="Bruggmann R."/>
            <person name="Wittwer M."/>
        </authorList>
    </citation>
    <scope>NUCLEOTIDE SEQUENCE [LARGE SCALE GENOMIC DNA]</scope>
    <source>
        <strain evidence="1 2">ATCC 30894</strain>
    </source>
</reference>
<dbReference type="VEuPathDB" id="AmoebaDB:FDP41_004991"/>
<accession>A0A6A5BNJ6</accession>